<reference evidence="2" key="1">
    <citation type="journal article" date="2023" name="G3 (Bethesda)">
        <title>Genome assembly and association tests identify interacting loci associated with vigor, precocity, and sex in interspecific pistachio rootstocks.</title>
        <authorList>
            <person name="Palmer W."/>
            <person name="Jacygrad E."/>
            <person name="Sagayaradj S."/>
            <person name="Cavanaugh K."/>
            <person name="Han R."/>
            <person name="Bertier L."/>
            <person name="Beede B."/>
            <person name="Kafkas S."/>
            <person name="Golino D."/>
            <person name="Preece J."/>
            <person name="Michelmore R."/>
        </authorList>
    </citation>
    <scope>NUCLEOTIDE SEQUENCE [LARGE SCALE GENOMIC DNA]</scope>
</reference>
<name>A0ACC1AIB2_9ROSI</name>
<accession>A0ACC1AIB2</accession>
<dbReference type="Proteomes" id="UP001164250">
    <property type="component" value="Chromosome 10"/>
</dbReference>
<protein>
    <submittedName>
        <fullName evidence="1">Uncharacterized protein</fullName>
    </submittedName>
</protein>
<gene>
    <name evidence="1" type="ORF">Patl1_09176</name>
</gene>
<comment type="caution">
    <text evidence="1">The sequence shown here is derived from an EMBL/GenBank/DDBJ whole genome shotgun (WGS) entry which is preliminary data.</text>
</comment>
<sequence>MAAISGNCALGSDKMALSASSSSFSGRIHPKYSRFFAASVSPPRLFRCSVELSRARPLLSRQLNLRSTDKIV</sequence>
<dbReference type="EMBL" id="CM047906">
    <property type="protein sequence ID" value="KAJ0086278.1"/>
    <property type="molecule type" value="Genomic_DNA"/>
</dbReference>
<organism evidence="1 2">
    <name type="scientific">Pistacia atlantica</name>
    <dbReference type="NCBI Taxonomy" id="434234"/>
    <lineage>
        <taxon>Eukaryota</taxon>
        <taxon>Viridiplantae</taxon>
        <taxon>Streptophyta</taxon>
        <taxon>Embryophyta</taxon>
        <taxon>Tracheophyta</taxon>
        <taxon>Spermatophyta</taxon>
        <taxon>Magnoliopsida</taxon>
        <taxon>eudicotyledons</taxon>
        <taxon>Gunneridae</taxon>
        <taxon>Pentapetalae</taxon>
        <taxon>rosids</taxon>
        <taxon>malvids</taxon>
        <taxon>Sapindales</taxon>
        <taxon>Anacardiaceae</taxon>
        <taxon>Pistacia</taxon>
    </lineage>
</organism>
<keyword evidence="2" id="KW-1185">Reference proteome</keyword>
<proteinExistence type="predicted"/>
<evidence type="ECO:0000313" key="1">
    <source>
        <dbReference type="EMBL" id="KAJ0086278.1"/>
    </source>
</evidence>
<evidence type="ECO:0000313" key="2">
    <source>
        <dbReference type="Proteomes" id="UP001164250"/>
    </source>
</evidence>